<reference evidence="2 3" key="1">
    <citation type="submission" date="2023-06" db="EMBL/GenBank/DDBJ databases">
        <title>Aquibacillus rhizosphaerae LR5S19.</title>
        <authorList>
            <person name="Sun J.-Q."/>
        </authorList>
    </citation>
    <scope>NUCLEOTIDE SEQUENCE [LARGE SCALE GENOMIC DNA]</scope>
    <source>
        <strain evidence="2 3">LR5S19</strain>
    </source>
</reference>
<keyword evidence="1" id="KW-1133">Transmembrane helix</keyword>
<proteinExistence type="predicted"/>
<dbReference type="Proteomes" id="UP001235343">
    <property type="component" value="Unassembled WGS sequence"/>
</dbReference>
<protein>
    <submittedName>
        <fullName evidence="2">Uncharacterized protein</fullName>
    </submittedName>
</protein>
<name>A0ABT7L989_9BACI</name>
<dbReference type="RefSeq" id="WP_285933703.1">
    <property type="nucleotide sequence ID" value="NZ_JASTZU010000058.1"/>
</dbReference>
<sequence>MKMSLIYVLLDMILYAVVITMMFVGFLGVALSNENVSLLPNLGSGEPYLASFDGSV</sequence>
<keyword evidence="1" id="KW-0472">Membrane</keyword>
<evidence type="ECO:0000256" key="1">
    <source>
        <dbReference type="SAM" id="Phobius"/>
    </source>
</evidence>
<keyword evidence="1" id="KW-0812">Transmembrane</keyword>
<comment type="caution">
    <text evidence="2">The sequence shown here is derived from an EMBL/GenBank/DDBJ whole genome shotgun (WGS) entry which is preliminary data.</text>
</comment>
<dbReference type="EMBL" id="JASTZU010000058">
    <property type="protein sequence ID" value="MDL4842430.1"/>
    <property type="molecule type" value="Genomic_DNA"/>
</dbReference>
<organism evidence="2 3">
    <name type="scientific">Aquibacillus rhizosphaerae</name>
    <dbReference type="NCBI Taxonomy" id="3051431"/>
    <lineage>
        <taxon>Bacteria</taxon>
        <taxon>Bacillati</taxon>
        <taxon>Bacillota</taxon>
        <taxon>Bacilli</taxon>
        <taxon>Bacillales</taxon>
        <taxon>Bacillaceae</taxon>
        <taxon>Aquibacillus</taxon>
    </lineage>
</organism>
<accession>A0ABT7L989</accession>
<evidence type="ECO:0000313" key="2">
    <source>
        <dbReference type="EMBL" id="MDL4842430.1"/>
    </source>
</evidence>
<gene>
    <name evidence="2" type="ORF">QQS35_18490</name>
</gene>
<keyword evidence="3" id="KW-1185">Reference proteome</keyword>
<feature type="transmembrane region" description="Helical" evidence="1">
    <location>
        <begin position="12"/>
        <end position="31"/>
    </location>
</feature>
<evidence type="ECO:0000313" key="3">
    <source>
        <dbReference type="Proteomes" id="UP001235343"/>
    </source>
</evidence>